<dbReference type="InterPro" id="IPR013187">
    <property type="entry name" value="F-box-assoc_dom_typ3"/>
</dbReference>
<dbReference type="Pfam" id="PF00646">
    <property type="entry name" value="F-box"/>
    <property type="match status" value="1"/>
</dbReference>
<evidence type="ECO:0000313" key="2">
    <source>
        <dbReference type="EMBL" id="KAJ0186698.1"/>
    </source>
</evidence>
<dbReference type="InterPro" id="IPR017451">
    <property type="entry name" value="F-box-assoc_interact_dom"/>
</dbReference>
<organism evidence="2 3">
    <name type="scientific">Lactuca sativa</name>
    <name type="common">Garden lettuce</name>
    <dbReference type="NCBI Taxonomy" id="4236"/>
    <lineage>
        <taxon>Eukaryota</taxon>
        <taxon>Viridiplantae</taxon>
        <taxon>Streptophyta</taxon>
        <taxon>Embryophyta</taxon>
        <taxon>Tracheophyta</taxon>
        <taxon>Spermatophyta</taxon>
        <taxon>Magnoliopsida</taxon>
        <taxon>eudicotyledons</taxon>
        <taxon>Gunneridae</taxon>
        <taxon>Pentapetalae</taxon>
        <taxon>asterids</taxon>
        <taxon>campanulids</taxon>
        <taxon>Asterales</taxon>
        <taxon>Asteraceae</taxon>
        <taxon>Cichorioideae</taxon>
        <taxon>Cichorieae</taxon>
        <taxon>Lactucinae</taxon>
        <taxon>Lactuca</taxon>
    </lineage>
</organism>
<dbReference type="Pfam" id="PF08268">
    <property type="entry name" value="FBA_3"/>
    <property type="match status" value="1"/>
</dbReference>
<evidence type="ECO:0000259" key="1">
    <source>
        <dbReference type="PROSITE" id="PS50181"/>
    </source>
</evidence>
<dbReference type="CDD" id="cd22157">
    <property type="entry name" value="F-box_AtFBW1-like"/>
    <property type="match status" value="1"/>
</dbReference>
<dbReference type="NCBIfam" id="TIGR01640">
    <property type="entry name" value="F_box_assoc_1"/>
    <property type="match status" value="1"/>
</dbReference>
<dbReference type="SUPFAM" id="SSF81383">
    <property type="entry name" value="F-box domain"/>
    <property type="match status" value="1"/>
</dbReference>
<name>A0A9R1UGS7_LACSA</name>
<dbReference type="SMART" id="SM00256">
    <property type="entry name" value="FBOX"/>
    <property type="match status" value="1"/>
</dbReference>
<keyword evidence="3" id="KW-1185">Reference proteome</keyword>
<dbReference type="Gramene" id="rna-gnl|WGS:NBSK|LSAT_9X104260_mrna">
    <property type="protein sequence ID" value="cds-PLY67738.1"/>
    <property type="gene ID" value="gene-LSAT_9X104260"/>
</dbReference>
<dbReference type="InterPro" id="IPR036047">
    <property type="entry name" value="F-box-like_dom_sf"/>
</dbReference>
<dbReference type="PROSITE" id="PS50181">
    <property type="entry name" value="FBOX"/>
    <property type="match status" value="1"/>
</dbReference>
<sequence length="391" mass="45146">MEDLPVHVMVDILSRLPVKTIIHCKCVCKKWLHLVSDSYFADIQLSRSPVGLMIYHYSEKELMGRPKLRVLKWVEVKDDVNHHHLHHDPLMSLDLNLAPIFQDSQILLMGSVNGLICLWQVCVKSDNIYICNPITREYMILPRQQYHGKGYAINVHCFGVSLLSHEYKVIRIFQRVLILPRNITSSSSSSSQPSLLEAEVYTLGTGQWRSLGHVVYKINGFHGPYLNGHAHWSIVVDQDSLEEIYAFDFDKETFKLFPSPPVETIQGSRFHFRTLAVVKGCLCQSDTFDSQFTMWVMKEYGVKKSWEKEVIIKKSISPSIDWLMSGPIYPIERLNDGTILMVYYQDKLLIYSPKGRTIANSELFDNCVSGMPYCPSFHKLQNFESERVYVF</sequence>
<evidence type="ECO:0000313" key="3">
    <source>
        <dbReference type="Proteomes" id="UP000235145"/>
    </source>
</evidence>
<proteinExistence type="predicted"/>
<dbReference type="AlphaFoldDB" id="A0A9R1UGS7"/>
<reference evidence="2 3" key="1">
    <citation type="journal article" date="2017" name="Nat. Commun.">
        <title>Genome assembly with in vitro proximity ligation data and whole-genome triplication in lettuce.</title>
        <authorList>
            <person name="Reyes-Chin-Wo S."/>
            <person name="Wang Z."/>
            <person name="Yang X."/>
            <person name="Kozik A."/>
            <person name="Arikit S."/>
            <person name="Song C."/>
            <person name="Xia L."/>
            <person name="Froenicke L."/>
            <person name="Lavelle D.O."/>
            <person name="Truco M.J."/>
            <person name="Xia R."/>
            <person name="Zhu S."/>
            <person name="Xu C."/>
            <person name="Xu H."/>
            <person name="Xu X."/>
            <person name="Cox K."/>
            <person name="Korf I."/>
            <person name="Meyers B.C."/>
            <person name="Michelmore R.W."/>
        </authorList>
    </citation>
    <scope>NUCLEOTIDE SEQUENCE [LARGE SCALE GENOMIC DNA]</scope>
    <source>
        <strain evidence="3">cv. Salinas</strain>
        <tissue evidence="2">Seedlings</tissue>
    </source>
</reference>
<dbReference type="InterPro" id="IPR050796">
    <property type="entry name" value="SCF_F-box_component"/>
</dbReference>
<dbReference type="InterPro" id="IPR001810">
    <property type="entry name" value="F-box_dom"/>
</dbReference>
<dbReference type="PANTHER" id="PTHR31672">
    <property type="entry name" value="BNACNNG10540D PROTEIN"/>
    <property type="match status" value="1"/>
</dbReference>
<comment type="caution">
    <text evidence="2">The sequence shown here is derived from an EMBL/GenBank/DDBJ whole genome shotgun (WGS) entry which is preliminary data.</text>
</comment>
<dbReference type="OrthoDB" id="610337at2759"/>
<dbReference type="Gene3D" id="1.20.1280.50">
    <property type="match status" value="1"/>
</dbReference>
<dbReference type="PANTHER" id="PTHR31672:SF13">
    <property type="entry name" value="F-BOX PROTEIN CPR30-LIKE"/>
    <property type="match status" value="1"/>
</dbReference>
<gene>
    <name evidence="2" type="ORF">LSAT_V11C900497900</name>
</gene>
<dbReference type="EMBL" id="NBSK02000009">
    <property type="protein sequence ID" value="KAJ0186698.1"/>
    <property type="molecule type" value="Genomic_DNA"/>
</dbReference>
<protein>
    <recommendedName>
        <fullName evidence="1">F-box domain-containing protein</fullName>
    </recommendedName>
</protein>
<feature type="domain" description="F-box" evidence="1">
    <location>
        <begin position="1"/>
        <end position="43"/>
    </location>
</feature>
<dbReference type="Proteomes" id="UP000235145">
    <property type="component" value="Unassembled WGS sequence"/>
</dbReference>
<accession>A0A9R1UGS7</accession>